<feature type="compositionally biased region" description="Basic and acidic residues" evidence="1">
    <location>
        <begin position="86"/>
        <end position="106"/>
    </location>
</feature>
<evidence type="ECO:0000313" key="2">
    <source>
        <dbReference type="EMBL" id="TMW57611.1"/>
    </source>
</evidence>
<evidence type="ECO:0000256" key="1">
    <source>
        <dbReference type="SAM" id="MobiDB-lite"/>
    </source>
</evidence>
<dbReference type="OrthoDB" id="128374at2759"/>
<dbReference type="EMBL" id="SPLM01000144">
    <property type="protein sequence ID" value="TMW57611.1"/>
    <property type="molecule type" value="Genomic_DNA"/>
</dbReference>
<name>A0A8K1C722_PYTOL</name>
<feature type="region of interest" description="Disordered" evidence="1">
    <location>
        <begin position="74"/>
        <end position="363"/>
    </location>
</feature>
<accession>A0A8K1C722</accession>
<feature type="compositionally biased region" description="Basic and acidic residues" evidence="1">
    <location>
        <begin position="143"/>
        <end position="161"/>
    </location>
</feature>
<reference evidence="2" key="1">
    <citation type="submission" date="2019-03" db="EMBL/GenBank/DDBJ databases">
        <title>Long read genome sequence of the mycoparasitic Pythium oligandrum ATCC 38472 isolated from sugarbeet rhizosphere.</title>
        <authorList>
            <person name="Gaulin E."/>
        </authorList>
    </citation>
    <scope>NUCLEOTIDE SEQUENCE</scope>
    <source>
        <strain evidence="2">ATCC 38472_TT</strain>
    </source>
</reference>
<gene>
    <name evidence="2" type="ORF">Poli38472_003536</name>
</gene>
<comment type="caution">
    <text evidence="2">The sequence shown here is derived from an EMBL/GenBank/DDBJ whole genome shotgun (WGS) entry which is preliminary data.</text>
</comment>
<feature type="region of interest" description="Disordered" evidence="1">
    <location>
        <begin position="1"/>
        <end position="25"/>
    </location>
</feature>
<feature type="compositionally biased region" description="Acidic residues" evidence="1">
    <location>
        <begin position="108"/>
        <end position="118"/>
    </location>
</feature>
<dbReference type="Proteomes" id="UP000794436">
    <property type="component" value="Unassembled WGS sequence"/>
</dbReference>
<organism evidence="2 3">
    <name type="scientific">Pythium oligandrum</name>
    <name type="common">Mycoparasitic fungus</name>
    <dbReference type="NCBI Taxonomy" id="41045"/>
    <lineage>
        <taxon>Eukaryota</taxon>
        <taxon>Sar</taxon>
        <taxon>Stramenopiles</taxon>
        <taxon>Oomycota</taxon>
        <taxon>Peronosporomycetes</taxon>
        <taxon>Pythiales</taxon>
        <taxon>Pythiaceae</taxon>
        <taxon>Pythium</taxon>
    </lineage>
</organism>
<protein>
    <submittedName>
        <fullName evidence="2">Uncharacterized protein</fullName>
    </submittedName>
</protein>
<sequence length="363" mass="39378">MVMKKNGKKPTTGAGEENNPLAGTLEDYFNSQKTYQSEQMKAMTKHLLTGSGANNAMIMEKDEADALIALSKGRVEDQADSQAKGAQEKSTDDQEPVKRTESKGESDSNGEYEDDYESDTPSADTSVAGMALDDYLQAQNDAGSKKPQDEAKAKTPAEKKSNLGGKKAPPPPALISGMSLDYYLGASSPSMTEDEARDGQPRIAESKTSPPKKKKTKTKSKAVLAPMRHITPENPNRALTSPREEYATPFQKRMKKKQALKQQQQQHQLHSSSVARSILLGDSHSSSQLLQAKPMTLSSSKKKASDDNSPLPKLLGASSSAHSFLPVSHHHRDAPSDDDYEDNDDDTSADEKLPPLQHNAGNK</sequence>
<dbReference type="AlphaFoldDB" id="A0A8K1C722"/>
<proteinExistence type="predicted"/>
<feature type="compositionally biased region" description="Basic residues" evidence="1">
    <location>
        <begin position="210"/>
        <end position="220"/>
    </location>
</feature>
<evidence type="ECO:0000313" key="3">
    <source>
        <dbReference type="Proteomes" id="UP000794436"/>
    </source>
</evidence>
<keyword evidence="3" id="KW-1185">Reference proteome</keyword>
<feature type="compositionally biased region" description="Acidic residues" evidence="1">
    <location>
        <begin position="336"/>
        <end position="348"/>
    </location>
</feature>